<dbReference type="AlphaFoldDB" id="A0ABC9B4H6"/>
<accession>A0ABC9B4H6</accession>
<sequence>MVSTTASGSGKRPRPAMVKMVDLPEEYLYWVLAQDKDDYRVPTLDDYTAAEIAESGGIETILATIGALQAAYDEFAEFRAWVRGALYDGGRVMVREDMLVSDPDEWQEMVDSQWAGARWELEEDTAGPLGPHTYMLSTYLALLYQYTAPVPTFWGA</sequence>
<evidence type="ECO:0000313" key="1">
    <source>
        <dbReference type="EMBL" id="CAL4991583.1"/>
    </source>
</evidence>
<keyword evidence="2" id="KW-1185">Reference proteome</keyword>
<proteinExistence type="predicted"/>
<protein>
    <submittedName>
        <fullName evidence="1">Uncharacterized protein</fullName>
    </submittedName>
</protein>
<evidence type="ECO:0000313" key="2">
    <source>
        <dbReference type="Proteomes" id="UP001497457"/>
    </source>
</evidence>
<name>A0ABC9B4H6_9POAL</name>
<dbReference type="EMBL" id="OZ075134">
    <property type="protein sequence ID" value="CAL4991583.1"/>
    <property type="molecule type" value="Genomic_DNA"/>
</dbReference>
<organism evidence="1 2">
    <name type="scientific">Urochloa decumbens</name>
    <dbReference type="NCBI Taxonomy" id="240449"/>
    <lineage>
        <taxon>Eukaryota</taxon>
        <taxon>Viridiplantae</taxon>
        <taxon>Streptophyta</taxon>
        <taxon>Embryophyta</taxon>
        <taxon>Tracheophyta</taxon>
        <taxon>Spermatophyta</taxon>
        <taxon>Magnoliopsida</taxon>
        <taxon>Liliopsida</taxon>
        <taxon>Poales</taxon>
        <taxon>Poaceae</taxon>
        <taxon>PACMAD clade</taxon>
        <taxon>Panicoideae</taxon>
        <taxon>Panicodae</taxon>
        <taxon>Paniceae</taxon>
        <taxon>Melinidinae</taxon>
        <taxon>Urochloa</taxon>
    </lineage>
</organism>
<reference evidence="1" key="1">
    <citation type="submission" date="2024-10" db="EMBL/GenBank/DDBJ databases">
        <authorList>
            <person name="Ryan C."/>
        </authorList>
    </citation>
    <scope>NUCLEOTIDE SEQUENCE [LARGE SCALE GENOMIC DNA]</scope>
</reference>
<dbReference type="Proteomes" id="UP001497457">
    <property type="component" value="Chromosome 24b"/>
</dbReference>
<gene>
    <name evidence="1" type="ORF">URODEC1_LOCUS60713</name>
</gene>